<accession>A0ABU8XVS0</accession>
<evidence type="ECO:0000313" key="2">
    <source>
        <dbReference type="EMBL" id="MEK0085021.1"/>
    </source>
</evidence>
<organism evidence="2 3">
    <name type="scientific">Benzoatithermus flavus</name>
    <dbReference type="NCBI Taxonomy" id="3108223"/>
    <lineage>
        <taxon>Bacteria</taxon>
        <taxon>Pseudomonadati</taxon>
        <taxon>Pseudomonadota</taxon>
        <taxon>Alphaproteobacteria</taxon>
        <taxon>Geminicoccales</taxon>
        <taxon>Geminicoccaceae</taxon>
        <taxon>Benzoatithermus</taxon>
    </lineage>
</organism>
<proteinExistence type="predicted"/>
<comment type="caution">
    <text evidence="2">The sequence shown here is derived from an EMBL/GenBank/DDBJ whole genome shotgun (WGS) entry which is preliminary data.</text>
</comment>
<gene>
    <name evidence="2" type="ORF">U1T56_17845</name>
</gene>
<evidence type="ECO:0000256" key="1">
    <source>
        <dbReference type="SAM" id="MobiDB-lite"/>
    </source>
</evidence>
<feature type="region of interest" description="Disordered" evidence="1">
    <location>
        <begin position="1"/>
        <end position="21"/>
    </location>
</feature>
<dbReference type="Proteomes" id="UP001375743">
    <property type="component" value="Unassembled WGS sequence"/>
</dbReference>
<keyword evidence="3" id="KW-1185">Reference proteome</keyword>
<sequence>MAKKAERTGKPEKPRRGDRWTVRGVPAKLQKAAGDAARARGLTLGQWLSEVLTAALPQRKALPAEAAERWEQAVERRLARLEAAVFENDTARSEAGVAVAVRPS</sequence>
<dbReference type="EMBL" id="JBBLZC010000021">
    <property type="protein sequence ID" value="MEK0085021.1"/>
    <property type="molecule type" value="Genomic_DNA"/>
</dbReference>
<evidence type="ECO:0000313" key="3">
    <source>
        <dbReference type="Proteomes" id="UP001375743"/>
    </source>
</evidence>
<name>A0ABU8XVS0_9PROT</name>
<protein>
    <submittedName>
        <fullName evidence="2">Uncharacterized protein</fullName>
    </submittedName>
</protein>
<reference evidence="2 3" key="1">
    <citation type="submission" date="2024-01" db="EMBL/GenBank/DDBJ databases">
        <title>Multi-omics insights into the function and evolution of sodium benzoate biodegradation pathways in Benzoatithermus flavus gen. nov., sp. nov. from hot spring.</title>
        <authorList>
            <person name="Hu C.-J."/>
            <person name="Li W.-J."/>
        </authorList>
    </citation>
    <scope>NUCLEOTIDE SEQUENCE [LARGE SCALE GENOMIC DNA]</scope>
    <source>
        <strain evidence="2 3">SYSU G07066</strain>
    </source>
</reference>
<dbReference type="RefSeq" id="WP_418160870.1">
    <property type="nucleotide sequence ID" value="NZ_JBBLZC010000021.1"/>
</dbReference>